<comment type="caution">
    <text evidence="2">The sequence shown here is derived from an EMBL/GenBank/DDBJ whole genome shotgun (WGS) entry which is preliminary data.</text>
</comment>
<evidence type="ECO:0000313" key="2">
    <source>
        <dbReference type="EMBL" id="CAH1999604.1"/>
    </source>
</evidence>
<reference evidence="2" key="1">
    <citation type="submission" date="2022-03" db="EMBL/GenBank/DDBJ databases">
        <authorList>
            <person name="Sayadi A."/>
        </authorList>
    </citation>
    <scope>NUCLEOTIDE SEQUENCE</scope>
</reference>
<dbReference type="AlphaFoldDB" id="A0A9P0PUP2"/>
<keyword evidence="1" id="KW-0732">Signal</keyword>
<dbReference type="OrthoDB" id="6736754at2759"/>
<organism evidence="2 3">
    <name type="scientific">Acanthoscelides obtectus</name>
    <name type="common">Bean weevil</name>
    <name type="synonym">Bruchus obtectus</name>
    <dbReference type="NCBI Taxonomy" id="200917"/>
    <lineage>
        <taxon>Eukaryota</taxon>
        <taxon>Metazoa</taxon>
        <taxon>Ecdysozoa</taxon>
        <taxon>Arthropoda</taxon>
        <taxon>Hexapoda</taxon>
        <taxon>Insecta</taxon>
        <taxon>Pterygota</taxon>
        <taxon>Neoptera</taxon>
        <taxon>Endopterygota</taxon>
        <taxon>Coleoptera</taxon>
        <taxon>Polyphaga</taxon>
        <taxon>Cucujiformia</taxon>
        <taxon>Chrysomeloidea</taxon>
        <taxon>Chrysomelidae</taxon>
        <taxon>Bruchinae</taxon>
        <taxon>Bruchini</taxon>
        <taxon>Acanthoscelides</taxon>
    </lineage>
</organism>
<evidence type="ECO:0000256" key="1">
    <source>
        <dbReference type="SAM" id="SignalP"/>
    </source>
</evidence>
<feature type="chain" id="PRO_5040176399" evidence="1">
    <location>
        <begin position="17"/>
        <end position="89"/>
    </location>
</feature>
<dbReference type="Proteomes" id="UP001152888">
    <property type="component" value="Unassembled WGS sequence"/>
</dbReference>
<keyword evidence="3" id="KW-1185">Reference proteome</keyword>
<feature type="signal peptide" evidence="1">
    <location>
        <begin position="1"/>
        <end position="16"/>
    </location>
</feature>
<gene>
    <name evidence="2" type="ORF">ACAOBT_LOCUS25082</name>
</gene>
<accession>A0A9P0PUP2</accession>
<sequence>MKTLLLLLSSIMLSMASVIPLGFVPPAATLVQGPSSHATVVGPDGGVIASSNIGGSVVAPTVARLYTLPAPILGYGLPNILSSHGIWIG</sequence>
<protein>
    <submittedName>
        <fullName evidence="2">Uncharacterized protein</fullName>
    </submittedName>
</protein>
<dbReference type="EMBL" id="CAKOFQ010007373">
    <property type="protein sequence ID" value="CAH1999604.1"/>
    <property type="molecule type" value="Genomic_DNA"/>
</dbReference>
<evidence type="ECO:0000313" key="3">
    <source>
        <dbReference type="Proteomes" id="UP001152888"/>
    </source>
</evidence>
<name>A0A9P0PUP2_ACAOB</name>
<proteinExistence type="predicted"/>